<feature type="domain" description="Acyltransferase 3" evidence="3">
    <location>
        <begin position="46"/>
        <end position="395"/>
    </location>
</feature>
<feature type="region of interest" description="Disordered" evidence="1">
    <location>
        <begin position="1"/>
        <end position="38"/>
    </location>
</feature>
<dbReference type="PANTHER" id="PTHR23028">
    <property type="entry name" value="ACETYLTRANSFERASE"/>
    <property type="match status" value="1"/>
</dbReference>
<evidence type="ECO:0000256" key="1">
    <source>
        <dbReference type="SAM" id="MobiDB-lite"/>
    </source>
</evidence>
<organism evidence="4 5">
    <name type="scientific">Kineosporia mesophila</name>
    <dbReference type="NCBI Taxonomy" id="566012"/>
    <lineage>
        <taxon>Bacteria</taxon>
        <taxon>Bacillati</taxon>
        <taxon>Actinomycetota</taxon>
        <taxon>Actinomycetes</taxon>
        <taxon>Kineosporiales</taxon>
        <taxon>Kineosporiaceae</taxon>
        <taxon>Kineosporia</taxon>
    </lineage>
</organism>
<feature type="transmembrane region" description="Helical" evidence="2">
    <location>
        <begin position="249"/>
        <end position="267"/>
    </location>
</feature>
<accession>A0ABP6Z2Z3</accession>
<feature type="transmembrane region" description="Helical" evidence="2">
    <location>
        <begin position="282"/>
        <end position="300"/>
    </location>
</feature>
<reference evidence="5" key="1">
    <citation type="journal article" date="2019" name="Int. J. Syst. Evol. Microbiol.">
        <title>The Global Catalogue of Microorganisms (GCM) 10K type strain sequencing project: providing services to taxonomists for standard genome sequencing and annotation.</title>
        <authorList>
            <consortium name="The Broad Institute Genomics Platform"/>
            <consortium name="The Broad Institute Genome Sequencing Center for Infectious Disease"/>
            <person name="Wu L."/>
            <person name="Ma J."/>
        </authorList>
    </citation>
    <scope>NUCLEOTIDE SEQUENCE [LARGE SCALE GENOMIC DNA]</scope>
    <source>
        <strain evidence="5">JCM 16902</strain>
    </source>
</reference>
<proteinExistence type="predicted"/>
<dbReference type="EMBL" id="BAAAZO010000001">
    <property type="protein sequence ID" value="GAA3595285.1"/>
    <property type="molecule type" value="Genomic_DNA"/>
</dbReference>
<keyword evidence="2" id="KW-0472">Membrane</keyword>
<evidence type="ECO:0000259" key="3">
    <source>
        <dbReference type="Pfam" id="PF01757"/>
    </source>
</evidence>
<dbReference type="InterPro" id="IPR050879">
    <property type="entry name" value="Acyltransferase_3"/>
</dbReference>
<comment type="caution">
    <text evidence="4">The sequence shown here is derived from an EMBL/GenBank/DDBJ whole genome shotgun (WGS) entry which is preliminary data.</text>
</comment>
<evidence type="ECO:0000313" key="5">
    <source>
        <dbReference type="Proteomes" id="UP001501074"/>
    </source>
</evidence>
<keyword evidence="2" id="KW-1133">Transmembrane helix</keyword>
<feature type="transmembrane region" description="Helical" evidence="2">
    <location>
        <begin position="196"/>
        <end position="214"/>
    </location>
</feature>
<feature type="transmembrane region" description="Helical" evidence="2">
    <location>
        <begin position="125"/>
        <end position="148"/>
    </location>
</feature>
<dbReference type="PANTHER" id="PTHR23028:SF53">
    <property type="entry name" value="ACYL_TRANSF_3 DOMAIN-CONTAINING PROTEIN"/>
    <property type="match status" value="1"/>
</dbReference>
<gene>
    <name evidence="4" type="ORF">GCM10022223_08010</name>
</gene>
<evidence type="ECO:0000256" key="2">
    <source>
        <dbReference type="SAM" id="Phobius"/>
    </source>
</evidence>
<feature type="transmembrane region" description="Helical" evidence="2">
    <location>
        <begin position="220"/>
        <end position="237"/>
    </location>
</feature>
<evidence type="ECO:0000313" key="4">
    <source>
        <dbReference type="EMBL" id="GAA3595285.1"/>
    </source>
</evidence>
<feature type="transmembrane region" description="Helical" evidence="2">
    <location>
        <begin position="380"/>
        <end position="403"/>
    </location>
</feature>
<sequence>MTVSDISSDRIDRTQPPIPEAPLESGVPESPIGGTTSAPAIPRRFTALDGLRGLAAIVVVIFHLRREFRDIGIPDSLDRLITGGYLMVDLFFVLSGFVMARTMLRTRHREDFLRFSELRVRRFMPLHLAGWAIALLGVTVLALCQQFGIFHTPERGAFHHGDTNLRAWASSLVLVQGILGPQFSGYAAAWSLSVELWVNILIVAVVAFMPTAYYRRLVGPAAFLAGMVVLAWTVPSAENSVGTVAFGRGLAGLGAGMVTYELYLLFMRRRTIASPEDGATQTVRWAAPVGVISLLLLVLACWERGFVREFRFLPMMMLAPVLVVSLALPSGGPAKWLLNTSVVQWLGSRSFAIYALHGPVLMSVKLVLELRGLNPQAPKVAAVIIVAGMIGAACLAEIGHRYIETAWQPKKKPRPAPEPVVREPASV</sequence>
<dbReference type="Proteomes" id="UP001501074">
    <property type="component" value="Unassembled WGS sequence"/>
</dbReference>
<feature type="transmembrane region" description="Helical" evidence="2">
    <location>
        <begin position="45"/>
        <end position="64"/>
    </location>
</feature>
<dbReference type="Pfam" id="PF01757">
    <property type="entry name" value="Acyl_transf_3"/>
    <property type="match status" value="1"/>
</dbReference>
<keyword evidence="5" id="KW-1185">Reference proteome</keyword>
<feature type="transmembrane region" description="Helical" evidence="2">
    <location>
        <begin position="312"/>
        <end position="331"/>
    </location>
</feature>
<name>A0ABP6Z2Z3_9ACTN</name>
<feature type="transmembrane region" description="Helical" evidence="2">
    <location>
        <begin position="84"/>
        <end position="104"/>
    </location>
</feature>
<feature type="transmembrane region" description="Helical" evidence="2">
    <location>
        <begin position="351"/>
        <end position="368"/>
    </location>
</feature>
<dbReference type="InterPro" id="IPR002656">
    <property type="entry name" value="Acyl_transf_3_dom"/>
</dbReference>
<keyword evidence="2" id="KW-0812">Transmembrane</keyword>
<protein>
    <recommendedName>
        <fullName evidence="3">Acyltransferase 3 domain-containing protein</fullName>
    </recommendedName>
</protein>